<dbReference type="InterPro" id="IPR001849">
    <property type="entry name" value="PH_domain"/>
</dbReference>
<dbReference type="GO" id="GO:0005737">
    <property type="term" value="C:cytoplasm"/>
    <property type="evidence" value="ECO:0007669"/>
    <property type="project" value="UniProtKB-SubCell"/>
</dbReference>
<evidence type="ECO:0000256" key="8">
    <source>
        <dbReference type="ARBA" id="ARBA00023224"/>
    </source>
</evidence>
<dbReference type="Pfam" id="PF00388">
    <property type="entry name" value="PI-PLC-X"/>
    <property type="match status" value="1"/>
</dbReference>
<dbReference type="Pfam" id="PF00387">
    <property type="entry name" value="PI-PLC-Y"/>
    <property type="match status" value="1"/>
</dbReference>
<dbReference type="GO" id="GO:0005509">
    <property type="term" value="F:calcium ion binding"/>
    <property type="evidence" value="ECO:0007669"/>
    <property type="project" value="InterPro"/>
</dbReference>
<dbReference type="CDD" id="cd00275">
    <property type="entry name" value="C2_PLC_like"/>
    <property type="match status" value="1"/>
</dbReference>
<dbReference type="InterPro" id="IPR011993">
    <property type="entry name" value="PH-like_dom_sf"/>
</dbReference>
<dbReference type="GO" id="GO:0004435">
    <property type="term" value="F:phosphatidylinositol-4,5-bisphosphate phospholipase C activity"/>
    <property type="evidence" value="ECO:0007669"/>
    <property type="project" value="UniProtKB-EC"/>
</dbReference>
<feature type="region of interest" description="Disordered" evidence="11">
    <location>
        <begin position="267"/>
        <end position="308"/>
    </location>
</feature>
<evidence type="ECO:0000313" key="16">
    <source>
        <dbReference type="EMBL" id="CAF0981597.1"/>
    </source>
</evidence>
<dbReference type="PROSITE" id="PS50007">
    <property type="entry name" value="PIPLC_X_DOMAIN"/>
    <property type="match status" value="1"/>
</dbReference>
<dbReference type="AlphaFoldDB" id="A0A814FGQ3"/>
<dbReference type="PROSITE" id="PS50222">
    <property type="entry name" value="EF_HAND_2"/>
    <property type="match status" value="1"/>
</dbReference>
<dbReference type="InterPro" id="IPR001711">
    <property type="entry name" value="PLipase_C_Pinositol-sp_Y"/>
</dbReference>
<dbReference type="SMART" id="SM00148">
    <property type="entry name" value="PLCXc"/>
    <property type="match status" value="1"/>
</dbReference>
<evidence type="ECO:0000313" key="17">
    <source>
        <dbReference type="Proteomes" id="UP000663852"/>
    </source>
</evidence>
<dbReference type="GO" id="GO:0035556">
    <property type="term" value="P:intracellular signal transduction"/>
    <property type="evidence" value="ECO:0007669"/>
    <property type="project" value="InterPro"/>
</dbReference>
<organism evidence="16 17">
    <name type="scientific">Adineta ricciae</name>
    <name type="common">Rotifer</name>
    <dbReference type="NCBI Taxonomy" id="249248"/>
    <lineage>
        <taxon>Eukaryota</taxon>
        <taxon>Metazoa</taxon>
        <taxon>Spiralia</taxon>
        <taxon>Gnathifera</taxon>
        <taxon>Rotifera</taxon>
        <taxon>Eurotatoria</taxon>
        <taxon>Bdelloidea</taxon>
        <taxon>Adinetida</taxon>
        <taxon>Adinetidae</taxon>
        <taxon>Adineta</taxon>
    </lineage>
</organism>
<comment type="catalytic activity">
    <reaction evidence="9">
        <text>a 1,2-diacyl-sn-glycero-3-phospho-(1D-myo-inositol-4,5-bisphosphate) + H2O = 1D-myo-inositol 1,4,5-trisphosphate + a 1,2-diacyl-sn-glycerol + H(+)</text>
        <dbReference type="Rhea" id="RHEA:33179"/>
        <dbReference type="ChEBI" id="CHEBI:15377"/>
        <dbReference type="ChEBI" id="CHEBI:15378"/>
        <dbReference type="ChEBI" id="CHEBI:17815"/>
        <dbReference type="ChEBI" id="CHEBI:58456"/>
        <dbReference type="ChEBI" id="CHEBI:203600"/>
        <dbReference type="EC" id="3.1.4.11"/>
    </reaction>
    <physiologicalReaction direction="left-to-right" evidence="9">
        <dbReference type="Rhea" id="RHEA:33180"/>
    </physiologicalReaction>
</comment>
<dbReference type="InterPro" id="IPR000008">
    <property type="entry name" value="C2_dom"/>
</dbReference>
<evidence type="ECO:0000256" key="7">
    <source>
        <dbReference type="ARBA" id="ARBA00023098"/>
    </source>
</evidence>
<feature type="domain" description="PI-PLC Y-box" evidence="14">
    <location>
        <begin position="560"/>
        <end position="678"/>
    </location>
</feature>
<feature type="compositionally biased region" description="Polar residues" evidence="11">
    <location>
        <begin position="272"/>
        <end position="289"/>
    </location>
</feature>
<dbReference type="Proteomes" id="UP000663852">
    <property type="component" value="Unassembled WGS sequence"/>
</dbReference>
<reference evidence="16" key="1">
    <citation type="submission" date="2021-02" db="EMBL/GenBank/DDBJ databases">
        <authorList>
            <person name="Nowell W R."/>
        </authorList>
    </citation>
    <scope>NUCLEOTIDE SEQUENCE</scope>
</reference>
<dbReference type="Gene3D" id="1.10.238.10">
    <property type="entry name" value="EF-hand"/>
    <property type="match status" value="2"/>
</dbReference>
<dbReference type="Gene3D" id="2.30.29.30">
    <property type="entry name" value="Pleckstrin-homology domain (PH domain)/Phosphotyrosine-binding domain (PTB)"/>
    <property type="match status" value="1"/>
</dbReference>
<evidence type="ECO:0000256" key="4">
    <source>
        <dbReference type="ARBA" id="ARBA00022490"/>
    </source>
</evidence>
<evidence type="ECO:0000256" key="3">
    <source>
        <dbReference type="ARBA" id="ARBA00012368"/>
    </source>
</evidence>
<dbReference type="InterPro" id="IPR000909">
    <property type="entry name" value="PLipase_C_PInositol-sp_X_dom"/>
</dbReference>
<dbReference type="SMART" id="SM00149">
    <property type="entry name" value="PLCYc"/>
    <property type="match status" value="1"/>
</dbReference>
<dbReference type="Pfam" id="PF00168">
    <property type="entry name" value="C2"/>
    <property type="match status" value="1"/>
</dbReference>
<dbReference type="InterPro" id="IPR002048">
    <property type="entry name" value="EF_hand_dom"/>
</dbReference>
<dbReference type="PROSITE" id="PS50008">
    <property type="entry name" value="PIPLC_Y_DOMAIN"/>
    <property type="match status" value="1"/>
</dbReference>
<dbReference type="SUPFAM" id="SSF50729">
    <property type="entry name" value="PH domain-like"/>
    <property type="match status" value="1"/>
</dbReference>
<sequence length="825" mass="95958">MDETKWQRLMSIDPSGLTELQKRNLVDRLKRRVTFIKHKSNGRTYARIYYLNLSEDAIHYQGSSHRSKHEACKIKDIDQVRSGFTTTVWKRYLRKGKITNDKIHLAFSILYDNNRHSLDLLADSEEIRSQWIQGLEYLIGRYRSHVRSHYEITDRWLWSMYSEADHDHSGHLNRREVRRLLFLLNIELDEREIDQYFNQANIRRDNYDELRNLDKDEFISFYKFVSYRPELIKILCQYNSSTPKQLADFLAKYEVISTLSHANPLSQPPDVLSNSCWRSSSKSQPSNAQPRPKIRKKTGTSRSPSLTKTVHDNNYLTVEQFQKFLQKEQHMRDVTIEDCSKLIAKFEPSDEGSTCEEIGVDGLRLFLLHDEFCLMNADKAHRVYQDMTRPITDYFIATSHNTYIRDSQVYGDCTPETYIHALRTGCRAVEMDCYDGEDGEPIVYHANTWTRAITLHEILFAIETQAFAVSPYPLFLNIENHCSYEQQGVMARHLKRIFKDRLLTEPLRSKVNQLPSPEDLKYKVLIRSRRNPKGKLPADPKSNRSNDETEPNPKSYHPEFAKLIIYAQIVSFTNIEHTMSTQKCIHSISFKESKADDLIEVNSPEHLDMIKLTSKHLVRVYPGTKRQDSSNINPMTYWTYGVQMAALNYQKNDESMCLQYGFFSDNGGCGYLLKPSFLLSDNPTFDPKNAVQRKAKRITIQVISGQHLPKEKNAPNDSDISDPYVEISTYGIEVDSTKHRTPAVRNNGLNPIWNYKCHVDIYCPELCLLKFQVRDEDRHSGSSFLGQACYPFTALQLGYRHIKLKAKDGDYIHGTIFVHISIEDL</sequence>
<evidence type="ECO:0000256" key="1">
    <source>
        <dbReference type="ARBA" id="ARBA00001913"/>
    </source>
</evidence>
<feature type="compositionally biased region" description="Basic and acidic residues" evidence="11">
    <location>
        <begin position="536"/>
        <end position="547"/>
    </location>
</feature>
<dbReference type="InterPro" id="IPR001192">
    <property type="entry name" value="PI-PLC_fam"/>
</dbReference>
<evidence type="ECO:0000259" key="13">
    <source>
        <dbReference type="PROSITE" id="PS50004"/>
    </source>
</evidence>
<dbReference type="InterPro" id="IPR011992">
    <property type="entry name" value="EF-hand-dom_pair"/>
</dbReference>
<dbReference type="InterPro" id="IPR035892">
    <property type="entry name" value="C2_domain_sf"/>
</dbReference>
<keyword evidence="6 10" id="KW-0442">Lipid degradation</keyword>
<evidence type="ECO:0000259" key="12">
    <source>
        <dbReference type="PROSITE" id="PS50003"/>
    </source>
</evidence>
<evidence type="ECO:0000256" key="6">
    <source>
        <dbReference type="ARBA" id="ARBA00022963"/>
    </source>
</evidence>
<gene>
    <name evidence="16" type="ORF">EDS130_LOCUS13905</name>
</gene>
<dbReference type="PROSITE" id="PS50004">
    <property type="entry name" value="C2"/>
    <property type="match status" value="1"/>
</dbReference>
<dbReference type="PANTHER" id="PTHR10336">
    <property type="entry name" value="PHOSPHOINOSITIDE-SPECIFIC PHOSPHOLIPASE C FAMILY PROTEIN"/>
    <property type="match status" value="1"/>
</dbReference>
<dbReference type="CDD" id="cd08558">
    <property type="entry name" value="PI-PLCc_eukaryota"/>
    <property type="match status" value="1"/>
</dbReference>
<proteinExistence type="predicted"/>
<accession>A0A814FGQ3</accession>
<evidence type="ECO:0000259" key="15">
    <source>
        <dbReference type="PROSITE" id="PS50222"/>
    </source>
</evidence>
<keyword evidence="5" id="KW-0106">Calcium</keyword>
<feature type="domain" description="EF-hand" evidence="15">
    <location>
        <begin position="152"/>
        <end position="187"/>
    </location>
</feature>
<comment type="subcellular location">
    <subcellularLocation>
        <location evidence="2">Cytoplasm</location>
    </subcellularLocation>
</comment>
<evidence type="ECO:0000259" key="14">
    <source>
        <dbReference type="PROSITE" id="PS50008"/>
    </source>
</evidence>
<feature type="domain" description="C2" evidence="13">
    <location>
        <begin position="675"/>
        <end position="806"/>
    </location>
</feature>
<evidence type="ECO:0000256" key="9">
    <source>
        <dbReference type="ARBA" id="ARBA00023674"/>
    </source>
</evidence>
<dbReference type="EC" id="3.1.4.11" evidence="3 10"/>
<dbReference type="Pfam" id="PF16457">
    <property type="entry name" value="PH_12"/>
    <property type="match status" value="1"/>
</dbReference>
<feature type="region of interest" description="Disordered" evidence="11">
    <location>
        <begin position="531"/>
        <end position="555"/>
    </location>
</feature>
<dbReference type="EMBL" id="CAJNOJ010000056">
    <property type="protein sequence ID" value="CAF0981597.1"/>
    <property type="molecule type" value="Genomic_DNA"/>
</dbReference>
<dbReference type="GO" id="GO:0016042">
    <property type="term" value="P:lipid catabolic process"/>
    <property type="evidence" value="ECO:0007669"/>
    <property type="project" value="UniProtKB-KW"/>
</dbReference>
<evidence type="ECO:0000256" key="2">
    <source>
        <dbReference type="ARBA" id="ARBA00004496"/>
    </source>
</evidence>
<dbReference type="PROSITE" id="PS50003">
    <property type="entry name" value="PH_DOMAIN"/>
    <property type="match status" value="1"/>
</dbReference>
<dbReference type="SUPFAM" id="SSF51695">
    <property type="entry name" value="PLC-like phosphodiesterases"/>
    <property type="match status" value="1"/>
</dbReference>
<dbReference type="InterPro" id="IPR017946">
    <property type="entry name" value="PLC-like_Pdiesterase_TIM-brl"/>
</dbReference>
<evidence type="ECO:0000256" key="5">
    <source>
        <dbReference type="ARBA" id="ARBA00022837"/>
    </source>
</evidence>
<dbReference type="Gene3D" id="2.60.40.150">
    <property type="entry name" value="C2 domain"/>
    <property type="match status" value="1"/>
</dbReference>
<evidence type="ECO:0000256" key="11">
    <source>
        <dbReference type="SAM" id="MobiDB-lite"/>
    </source>
</evidence>
<dbReference type="OrthoDB" id="269822at2759"/>
<dbReference type="PRINTS" id="PR00390">
    <property type="entry name" value="PHPHLIPASEC"/>
</dbReference>
<keyword evidence="8" id="KW-0807">Transducer</keyword>
<dbReference type="SUPFAM" id="SSF49562">
    <property type="entry name" value="C2 domain (Calcium/lipid-binding domain, CaLB)"/>
    <property type="match status" value="1"/>
</dbReference>
<protein>
    <recommendedName>
        <fullName evidence="3 10">Phosphoinositide phospholipase C</fullName>
        <ecNumber evidence="3 10">3.1.4.11</ecNumber>
    </recommendedName>
</protein>
<dbReference type="SUPFAM" id="SSF47473">
    <property type="entry name" value="EF-hand"/>
    <property type="match status" value="2"/>
</dbReference>
<dbReference type="InterPro" id="IPR018247">
    <property type="entry name" value="EF_Hand_1_Ca_BS"/>
</dbReference>
<comment type="caution">
    <text evidence="16">The sequence shown here is derived from an EMBL/GenBank/DDBJ whole genome shotgun (WGS) entry which is preliminary data.</text>
</comment>
<comment type="cofactor">
    <cofactor evidence="1">
        <name>Ca(2+)</name>
        <dbReference type="ChEBI" id="CHEBI:29108"/>
    </cofactor>
</comment>
<evidence type="ECO:0000256" key="10">
    <source>
        <dbReference type="RuleBase" id="RU361133"/>
    </source>
</evidence>
<dbReference type="PROSITE" id="PS00018">
    <property type="entry name" value="EF_HAND_1"/>
    <property type="match status" value="1"/>
</dbReference>
<keyword evidence="10" id="KW-0378">Hydrolase</keyword>
<keyword evidence="4" id="KW-0963">Cytoplasm</keyword>
<dbReference type="Pfam" id="PF09279">
    <property type="entry name" value="EF-hand_like"/>
    <property type="match status" value="1"/>
</dbReference>
<dbReference type="Gene3D" id="3.20.20.190">
    <property type="entry name" value="Phosphatidylinositol (PI) phosphodiesterase"/>
    <property type="match status" value="1"/>
</dbReference>
<keyword evidence="7 10" id="KW-0443">Lipid metabolism</keyword>
<dbReference type="FunFam" id="1.10.238.10:FF:000005">
    <property type="entry name" value="Phosphoinositide phospholipase C"/>
    <property type="match status" value="1"/>
</dbReference>
<dbReference type="SMART" id="SM00239">
    <property type="entry name" value="C2"/>
    <property type="match status" value="1"/>
</dbReference>
<dbReference type="InterPro" id="IPR015359">
    <property type="entry name" value="PLC_EF-hand-like"/>
</dbReference>
<feature type="domain" description="PH" evidence="12">
    <location>
        <begin position="107"/>
        <end position="140"/>
    </location>
</feature>
<name>A0A814FGQ3_ADIRI</name>